<dbReference type="Proteomes" id="UP000214588">
    <property type="component" value="Unassembled WGS sequence"/>
</dbReference>
<organism evidence="2 3">
    <name type="scientific">Natranaerobius trueperi</name>
    <dbReference type="NCBI Taxonomy" id="759412"/>
    <lineage>
        <taxon>Bacteria</taxon>
        <taxon>Bacillati</taxon>
        <taxon>Bacillota</taxon>
        <taxon>Clostridia</taxon>
        <taxon>Natranaerobiales</taxon>
        <taxon>Natranaerobiaceae</taxon>
        <taxon>Natranaerobius</taxon>
    </lineage>
</organism>
<dbReference type="AlphaFoldDB" id="A0A226BXG2"/>
<evidence type="ECO:0000256" key="1">
    <source>
        <dbReference type="SAM" id="SignalP"/>
    </source>
</evidence>
<reference evidence="2 3" key="1">
    <citation type="submission" date="2017-06" db="EMBL/GenBank/DDBJ databases">
        <title>Draft Genome Sequence of Natranaerobius trueperi halophilic, alkalithermophilic bacteria from soda lakes.</title>
        <authorList>
            <person name="Zhao B."/>
        </authorList>
    </citation>
    <scope>NUCLEOTIDE SEQUENCE [LARGE SCALE GENOMIC DNA]</scope>
    <source>
        <strain evidence="2 3">DSM 18760</strain>
    </source>
</reference>
<dbReference type="RefSeq" id="WP_089023606.1">
    <property type="nucleotide sequence ID" value="NZ_NIQC01000013.1"/>
</dbReference>
<evidence type="ECO:0000313" key="2">
    <source>
        <dbReference type="EMBL" id="OWZ83713.1"/>
    </source>
</evidence>
<keyword evidence="3" id="KW-1185">Reference proteome</keyword>
<proteinExistence type="predicted"/>
<dbReference type="PROSITE" id="PS51257">
    <property type="entry name" value="PROKAR_LIPOPROTEIN"/>
    <property type="match status" value="1"/>
</dbReference>
<gene>
    <name evidence="2" type="ORF">CDO51_07100</name>
</gene>
<evidence type="ECO:0000313" key="3">
    <source>
        <dbReference type="Proteomes" id="UP000214588"/>
    </source>
</evidence>
<sequence length="152" mass="17990">MRKILILLLFVSSVMFVGCQDEELINDMEEYVTTIDEKTYELFDHIESFEIAVQMGDFDEMERSILKIDQTLEEFDDLEVPHEEFEDQHLQLEEGLDKIEEAMHAYLDVVEYGKSHRMEDMLVNIQEGSYKVGKVVDYLEQWVEDARSGYFN</sequence>
<comment type="caution">
    <text evidence="2">The sequence shown here is derived from an EMBL/GenBank/DDBJ whole genome shotgun (WGS) entry which is preliminary data.</text>
</comment>
<name>A0A226BXG2_9FIRM</name>
<dbReference type="EMBL" id="NIQC01000013">
    <property type="protein sequence ID" value="OWZ83713.1"/>
    <property type="molecule type" value="Genomic_DNA"/>
</dbReference>
<feature type="chain" id="PRO_5039191968" evidence="1">
    <location>
        <begin position="20"/>
        <end position="152"/>
    </location>
</feature>
<keyword evidence="1" id="KW-0732">Signal</keyword>
<protein>
    <submittedName>
        <fullName evidence="2">Uncharacterized protein</fullName>
    </submittedName>
</protein>
<feature type="signal peptide" evidence="1">
    <location>
        <begin position="1"/>
        <end position="19"/>
    </location>
</feature>
<accession>A0A226BXG2</accession>